<protein>
    <recommendedName>
        <fullName evidence="3">3',5'-cyclic-AMP phosphodiesterase</fullName>
        <ecNumber evidence="3">3.1.4.53</ecNumber>
    </recommendedName>
</protein>
<evidence type="ECO:0000256" key="4">
    <source>
        <dbReference type="ARBA" id="ARBA00022801"/>
    </source>
</evidence>
<evidence type="ECO:0000256" key="5">
    <source>
        <dbReference type="ARBA" id="ARBA00023149"/>
    </source>
</evidence>
<name>A0A7M4FDL7_CROPO</name>
<dbReference type="Proteomes" id="UP000594220">
    <property type="component" value="Unplaced"/>
</dbReference>
<reference evidence="8" key="2">
    <citation type="submission" date="2025-09" db="UniProtKB">
        <authorList>
            <consortium name="Ensembl"/>
        </authorList>
    </citation>
    <scope>IDENTIFICATION</scope>
</reference>
<evidence type="ECO:0000256" key="2">
    <source>
        <dbReference type="ARBA" id="ARBA00009517"/>
    </source>
</evidence>
<evidence type="ECO:0000256" key="6">
    <source>
        <dbReference type="ARBA" id="ARBA00033681"/>
    </source>
</evidence>
<reference evidence="8" key="1">
    <citation type="submission" date="2025-08" db="UniProtKB">
        <authorList>
            <consortium name="Ensembl"/>
        </authorList>
    </citation>
    <scope>IDENTIFICATION</scope>
</reference>
<dbReference type="UniPathway" id="UPA00762">
    <property type="reaction ID" value="UER00747"/>
</dbReference>
<dbReference type="AlphaFoldDB" id="A0A7M4FDL7"/>
<keyword evidence="9" id="KW-1185">Reference proteome</keyword>
<comment type="similarity">
    <text evidence="2">Belongs to the cyclic nucleotide phosphodiesterase family. PDE4 subfamily.</text>
</comment>
<accession>A0A7M4FDL7</accession>
<evidence type="ECO:0000256" key="3">
    <source>
        <dbReference type="ARBA" id="ARBA00012276"/>
    </source>
</evidence>
<dbReference type="GO" id="GO:0004115">
    <property type="term" value="F:3',5'-cyclic-AMP phosphodiesterase activity"/>
    <property type="evidence" value="ECO:0007669"/>
    <property type="project" value="UniProtKB-EC"/>
</dbReference>
<evidence type="ECO:0000313" key="8">
    <source>
        <dbReference type="Ensembl" id="ENSCPRP00005022674.1"/>
    </source>
</evidence>
<proteinExistence type="inferred from homology"/>
<comment type="catalytic activity">
    <reaction evidence="6">
        <text>3',5'-cyclic AMP + H2O = AMP + H(+)</text>
        <dbReference type="Rhea" id="RHEA:25277"/>
        <dbReference type="ChEBI" id="CHEBI:15377"/>
        <dbReference type="ChEBI" id="CHEBI:15378"/>
        <dbReference type="ChEBI" id="CHEBI:58165"/>
        <dbReference type="ChEBI" id="CHEBI:456215"/>
        <dbReference type="EC" id="3.1.4.53"/>
    </reaction>
    <physiologicalReaction direction="left-to-right" evidence="6">
        <dbReference type="Rhea" id="RHEA:25278"/>
    </physiologicalReaction>
</comment>
<keyword evidence="5" id="KW-0114">cAMP</keyword>
<evidence type="ECO:0000313" key="9">
    <source>
        <dbReference type="Proteomes" id="UP000594220"/>
    </source>
</evidence>
<evidence type="ECO:0000259" key="7">
    <source>
        <dbReference type="Pfam" id="PF18100"/>
    </source>
</evidence>
<dbReference type="Pfam" id="PF18100">
    <property type="entry name" value="PDE4_UCR"/>
    <property type="match status" value="1"/>
</dbReference>
<sequence>MHVFPSPGISCQVGPAGLLGLCGACLRPQAGLAPGPHCLLLPPTEDAHQKLAVETLEELDWCLDQLETLQTRHSVSEMASNKVSSAASPLALRGGGQGRWLQLPAPAVTRGVPLQVPGPARLLA</sequence>
<evidence type="ECO:0000256" key="1">
    <source>
        <dbReference type="ARBA" id="ARBA00004703"/>
    </source>
</evidence>
<feature type="domain" description="Phosphodiesterase 4 upstream conserved regions (UCR)" evidence="7">
    <location>
        <begin position="42"/>
        <end position="83"/>
    </location>
</feature>
<keyword evidence="4" id="KW-0378">Hydrolase</keyword>
<dbReference type="GeneTree" id="ENSGT00940000178250"/>
<comment type="pathway">
    <text evidence="1">Purine metabolism; 3',5'-cyclic AMP degradation; AMP from 3',5'-cyclic AMP: step 1/1.</text>
</comment>
<dbReference type="Ensembl" id="ENSCPRT00005026500.1">
    <property type="protein sequence ID" value="ENSCPRP00005022674.1"/>
    <property type="gene ID" value="ENSCPRG00005015804.1"/>
</dbReference>
<dbReference type="InterPro" id="IPR040844">
    <property type="entry name" value="PDE4_UCR"/>
</dbReference>
<dbReference type="EC" id="3.1.4.53" evidence="3"/>
<organism evidence="8 9">
    <name type="scientific">Crocodylus porosus</name>
    <name type="common">Saltwater crocodile</name>
    <name type="synonym">Estuarine crocodile</name>
    <dbReference type="NCBI Taxonomy" id="8502"/>
    <lineage>
        <taxon>Eukaryota</taxon>
        <taxon>Metazoa</taxon>
        <taxon>Chordata</taxon>
        <taxon>Craniata</taxon>
        <taxon>Vertebrata</taxon>
        <taxon>Euteleostomi</taxon>
        <taxon>Archelosauria</taxon>
        <taxon>Archosauria</taxon>
        <taxon>Crocodylia</taxon>
        <taxon>Longirostres</taxon>
        <taxon>Crocodylidae</taxon>
        <taxon>Crocodylus</taxon>
    </lineage>
</organism>
<dbReference type="GO" id="GO:0006198">
    <property type="term" value="P:cAMP catabolic process"/>
    <property type="evidence" value="ECO:0007669"/>
    <property type="project" value="UniProtKB-UniPathway"/>
</dbReference>